<keyword evidence="8" id="KW-0067">ATP-binding</keyword>
<comment type="subcellular location">
    <subcellularLocation>
        <location evidence="1">Cell membrane</location>
        <topology evidence="1">Multi-pass membrane protein</topology>
    </subcellularLocation>
</comment>
<dbReference type="Pfam" id="PF02687">
    <property type="entry name" value="FtsX"/>
    <property type="match status" value="1"/>
</dbReference>
<dbReference type="PANTHER" id="PTHR43738:SF3">
    <property type="entry name" value="ABC TRANSPORTER PERMEASE"/>
    <property type="match status" value="1"/>
</dbReference>
<organism evidence="8 9">
    <name type="scientific">Candidatus Nitrosoglobus terrae</name>
    <dbReference type="NCBI Taxonomy" id="1630141"/>
    <lineage>
        <taxon>Bacteria</taxon>
        <taxon>Pseudomonadati</taxon>
        <taxon>Pseudomonadota</taxon>
        <taxon>Gammaproteobacteria</taxon>
        <taxon>Chromatiales</taxon>
        <taxon>Chromatiaceae</taxon>
        <taxon>Candidatus Nitrosoglobus</taxon>
    </lineage>
</organism>
<gene>
    <name evidence="8" type="ORF">TAO_1167</name>
</gene>
<keyword evidence="4 6" id="KW-1133">Transmembrane helix</keyword>
<reference evidence="8 9" key="1">
    <citation type="journal article" date="2017" name="ISME J.">
        <title>An acid-tolerant ammonia-oxidizing ?-proteobacterium from soil.</title>
        <authorList>
            <person name="Hayatsu M."/>
            <person name="Tago K."/>
            <person name="Uchiyama I."/>
            <person name="Toyoda A."/>
            <person name="Wang Y."/>
            <person name="Shimomura Y."/>
            <person name="Okubo T."/>
            <person name="Kurisu F."/>
            <person name="Hirono Y."/>
            <person name="Nonaka K."/>
            <person name="Akiyama H."/>
            <person name="Itoh T."/>
            <person name="Takami H."/>
        </authorList>
    </citation>
    <scope>NUCLEOTIDE SEQUENCE [LARGE SCALE GENOMIC DNA]</scope>
    <source>
        <strain evidence="8 9">TAO100</strain>
    </source>
</reference>
<dbReference type="GO" id="GO:0005886">
    <property type="term" value="C:plasma membrane"/>
    <property type="evidence" value="ECO:0007669"/>
    <property type="project" value="UniProtKB-SubCell"/>
</dbReference>
<accession>A0A1Q2SN54</accession>
<dbReference type="RefSeq" id="WP_096527076.1">
    <property type="nucleotide sequence ID" value="NZ_AP014836.1"/>
</dbReference>
<dbReference type="InterPro" id="IPR003838">
    <property type="entry name" value="ABC3_permease_C"/>
</dbReference>
<dbReference type="AlphaFoldDB" id="A0A1Q2SN54"/>
<keyword evidence="9" id="KW-1185">Reference proteome</keyword>
<dbReference type="PANTHER" id="PTHR43738">
    <property type="entry name" value="ABC TRANSPORTER, MEMBRANE PROTEIN"/>
    <property type="match status" value="1"/>
</dbReference>
<sequence>MQYLLLLITRNAFRQKLRTLLTILGIVISTVAFGLLRTVVDAWYGKAESASSAHLITRNAISLVFPLPLSYKNKIQQIRGVAAISYSNWFGGIYKSEKNFFPQFAVEPHSYLNLYPEYLLSSEEKKNFFRDRQGAIAGKRLAQKYGWKVGDIIPIRGTLYSGDWNFMLRGIYQGAHKTTDETLFLFQWEYLNEKLKEVAEKRTDHVGIYIIGLENASQAAEVSQAVDDLFKNSPAETLTETEKVFQLGFVAMTEAIVTVIKIVSFVIVAIIMAIMANTMAMSARERKREYATLKALGFPGRFIALLVYGESIIIAMTGGLIGLGLLYPTATIFVSKMGTFFPVFKVATKTAWLSLGTAFMVGVSAAIVPAWQGAHTPILSGFREVG</sequence>
<evidence type="ECO:0000256" key="5">
    <source>
        <dbReference type="ARBA" id="ARBA00023136"/>
    </source>
</evidence>
<dbReference type="EMBL" id="AP014836">
    <property type="protein sequence ID" value="BAW80537.1"/>
    <property type="molecule type" value="Genomic_DNA"/>
</dbReference>
<keyword evidence="8" id="KW-0547">Nucleotide-binding</keyword>
<evidence type="ECO:0000256" key="1">
    <source>
        <dbReference type="ARBA" id="ARBA00004651"/>
    </source>
</evidence>
<evidence type="ECO:0000256" key="6">
    <source>
        <dbReference type="SAM" id="Phobius"/>
    </source>
</evidence>
<feature type="transmembrane region" description="Helical" evidence="6">
    <location>
        <begin position="302"/>
        <end position="330"/>
    </location>
</feature>
<proteinExistence type="predicted"/>
<name>A0A1Q2SN54_9GAMM</name>
<evidence type="ECO:0000313" key="8">
    <source>
        <dbReference type="EMBL" id="BAW80537.1"/>
    </source>
</evidence>
<feature type="transmembrane region" description="Helical" evidence="6">
    <location>
        <begin position="20"/>
        <end position="40"/>
    </location>
</feature>
<dbReference type="InterPro" id="IPR051125">
    <property type="entry name" value="ABC-4/HrtB_transporter"/>
</dbReference>
<feature type="transmembrane region" description="Helical" evidence="6">
    <location>
        <begin position="350"/>
        <end position="371"/>
    </location>
</feature>
<keyword evidence="3 6" id="KW-0812">Transmembrane</keyword>
<evidence type="ECO:0000256" key="4">
    <source>
        <dbReference type="ARBA" id="ARBA00022989"/>
    </source>
</evidence>
<keyword evidence="5 6" id="KW-0472">Membrane</keyword>
<evidence type="ECO:0000259" key="7">
    <source>
        <dbReference type="Pfam" id="PF02687"/>
    </source>
</evidence>
<evidence type="ECO:0000256" key="3">
    <source>
        <dbReference type="ARBA" id="ARBA00022692"/>
    </source>
</evidence>
<dbReference type="GO" id="GO:0005524">
    <property type="term" value="F:ATP binding"/>
    <property type="evidence" value="ECO:0007669"/>
    <property type="project" value="UniProtKB-KW"/>
</dbReference>
<keyword evidence="2" id="KW-1003">Cell membrane</keyword>
<feature type="domain" description="ABC3 transporter permease C-terminal" evidence="7">
    <location>
        <begin position="262"/>
        <end position="377"/>
    </location>
</feature>
<dbReference type="OrthoDB" id="9775474at2"/>
<evidence type="ECO:0000256" key="2">
    <source>
        <dbReference type="ARBA" id="ARBA00022475"/>
    </source>
</evidence>
<feature type="transmembrane region" description="Helical" evidence="6">
    <location>
        <begin position="262"/>
        <end position="281"/>
    </location>
</feature>
<protein>
    <submittedName>
        <fullName evidence="8">ABC transporter ATP-binding protein</fullName>
    </submittedName>
</protein>
<dbReference type="Proteomes" id="UP000243679">
    <property type="component" value="Chromosome"/>
</dbReference>
<evidence type="ECO:0000313" key="9">
    <source>
        <dbReference type="Proteomes" id="UP000243679"/>
    </source>
</evidence>
<dbReference type="KEGG" id="ntt:TAO_1167"/>